<accession>A0ABX1UR94</accession>
<dbReference type="EMBL" id="JABERJ010000008">
    <property type="protein sequence ID" value="NNH25743.1"/>
    <property type="molecule type" value="Genomic_DNA"/>
</dbReference>
<comment type="caution">
    <text evidence="2">The sequence shown here is derived from an EMBL/GenBank/DDBJ whole genome shotgun (WGS) entry which is preliminary data.</text>
</comment>
<name>A0ABX1UR94_9GAMM</name>
<keyword evidence="3" id="KW-1185">Reference proteome</keyword>
<evidence type="ECO:0000313" key="3">
    <source>
        <dbReference type="Proteomes" id="UP000555322"/>
    </source>
</evidence>
<reference evidence="2 3" key="1">
    <citation type="submission" date="2020-04" db="EMBL/GenBank/DDBJ databases">
        <title>Acinetobacter Taxon 24.</title>
        <authorList>
            <person name="Nemec A."/>
            <person name="Radolfova-Krizova L."/>
            <person name="Higgins P.G."/>
            <person name="Spanelova P."/>
        </authorList>
    </citation>
    <scope>NUCLEOTIDE SEQUENCE [LARGE SCALE GENOMIC DNA]</scope>
    <source>
        <strain evidence="2 3">ANC 5084</strain>
    </source>
</reference>
<keyword evidence="1" id="KW-0472">Membrane</keyword>
<evidence type="ECO:0000256" key="1">
    <source>
        <dbReference type="SAM" id="Phobius"/>
    </source>
</evidence>
<dbReference type="RefSeq" id="WP_131269386.1">
    <property type="nucleotide sequence ID" value="NZ_JABERJ010000008.1"/>
</dbReference>
<organism evidence="2 3">
    <name type="scientific">Acinetobacter terrestris</name>
    <dbReference type="NCBI Taxonomy" id="2529843"/>
    <lineage>
        <taxon>Bacteria</taxon>
        <taxon>Pseudomonadati</taxon>
        <taxon>Pseudomonadota</taxon>
        <taxon>Gammaproteobacteria</taxon>
        <taxon>Moraxellales</taxon>
        <taxon>Moraxellaceae</taxon>
        <taxon>Acinetobacter</taxon>
        <taxon>Acinetobacter Taxon 24</taxon>
    </lineage>
</organism>
<protein>
    <submittedName>
        <fullName evidence="2">Uncharacterized protein</fullName>
    </submittedName>
</protein>
<keyword evidence="1" id="KW-0812">Transmembrane</keyword>
<evidence type="ECO:0000313" key="2">
    <source>
        <dbReference type="EMBL" id="NNH25743.1"/>
    </source>
</evidence>
<feature type="transmembrane region" description="Helical" evidence="1">
    <location>
        <begin position="6"/>
        <end position="23"/>
    </location>
</feature>
<keyword evidence="1" id="KW-1133">Transmembrane helix</keyword>
<proteinExistence type="predicted"/>
<sequence>MQKVVMTASLLTVFTLSLGLYIFKEEKRRRSVEIKMLVEEANKKNKELRKLVGEAKKERFRHDQ</sequence>
<gene>
    <name evidence="2" type="ORF">HLH15_04450</name>
</gene>
<dbReference type="Proteomes" id="UP000555322">
    <property type="component" value="Unassembled WGS sequence"/>
</dbReference>